<protein>
    <submittedName>
        <fullName evidence="2 4">Uncharacterized protein</fullName>
    </submittedName>
</protein>
<dbReference type="AlphaFoldDB" id="A0A6A6Z1M4"/>
<keyword evidence="3" id="KW-1185">Reference proteome</keyword>
<reference evidence="2 4" key="1">
    <citation type="journal article" date="2020" name="Stud. Mycol.">
        <title>101 Dothideomycetes genomes: a test case for predicting lifestyles and emergence of pathogens.</title>
        <authorList>
            <person name="Haridas S."/>
            <person name="Albert R."/>
            <person name="Binder M."/>
            <person name="Bloem J."/>
            <person name="Labutti K."/>
            <person name="Salamov A."/>
            <person name="Andreopoulos B."/>
            <person name="Baker S."/>
            <person name="Barry K."/>
            <person name="Bills G."/>
            <person name="Bluhm B."/>
            <person name="Cannon C."/>
            <person name="Castanera R."/>
            <person name="Culley D."/>
            <person name="Daum C."/>
            <person name="Ezra D."/>
            <person name="Gonzalez J."/>
            <person name="Henrissat B."/>
            <person name="Kuo A."/>
            <person name="Liang C."/>
            <person name="Lipzen A."/>
            <person name="Lutzoni F."/>
            <person name="Magnuson J."/>
            <person name="Mondo S."/>
            <person name="Nolan M."/>
            <person name="Ohm R."/>
            <person name="Pangilinan J."/>
            <person name="Park H.-J."/>
            <person name="Ramirez L."/>
            <person name="Alfaro M."/>
            <person name="Sun H."/>
            <person name="Tritt A."/>
            <person name="Yoshinaga Y."/>
            <person name="Zwiers L.-H."/>
            <person name="Turgeon B."/>
            <person name="Goodwin S."/>
            <person name="Spatafora J."/>
            <person name="Crous P."/>
            <person name="Grigoriev I."/>
        </authorList>
    </citation>
    <scope>NUCLEOTIDE SEQUENCE</scope>
    <source>
        <strain evidence="2 4">CBS 304.34</strain>
    </source>
</reference>
<feature type="region of interest" description="Disordered" evidence="1">
    <location>
        <begin position="102"/>
        <end position="150"/>
    </location>
</feature>
<dbReference type="GeneID" id="54454022"/>
<accession>A0A6A6Z1M4</accession>
<name>A0A6A6Z1M4_9PEZI</name>
<dbReference type="Proteomes" id="UP000504636">
    <property type="component" value="Unplaced"/>
</dbReference>
<evidence type="ECO:0000313" key="4">
    <source>
        <dbReference type="RefSeq" id="XP_033582020.1"/>
    </source>
</evidence>
<evidence type="ECO:0000313" key="2">
    <source>
        <dbReference type="EMBL" id="KAF2815056.1"/>
    </source>
</evidence>
<evidence type="ECO:0000313" key="3">
    <source>
        <dbReference type="Proteomes" id="UP000504636"/>
    </source>
</evidence>
<gene>
    <name evidence="2 4" type="ORF">BDZ99DRAFT_189500</name>
</gene>
<evidence type="ECO:0000256" key="1">
    <source>
        <dbReference type="SAM" id="MobiDB-lite"/>
    </source>
</evidence>
<feature type="compositionally biased region" description="Low complexity" evidence="1">
    <location>
        <begin position="105"/>
        <end position="150"/>
    </location>
</feature>
<organism evidence="2">
    <name type="scientific">Mytilinidion resinicola</name>
    <dbReference type="NCBI Taxonomy" id="574789"/>
    <lineage>
        <taxon>Eukaryota</taxon>
        <taxon>Fungi</taxon>
        <taxon>Dikarya</taxon>
        <taxon>Ascomycota</taxon>
        <taxon>Pezizomycotina</taxon>
        <taxon>Dothideomycetes</taxon>
        <taxon>Pleosporomycetidae</taxon>
        <taxon>Mytilinidiales</taxon>
        <taxon>Mytilinidiaceae</taxon>
        <taxon>Mytilinidion</taxon>
    </lineage>
</organism>
<dbReference type="RefSeq" id="XP_033582020.1">
    <property type="nucleotide sequence ID" value="XM_033713129.1"/>
</dbReference>
<reference evidence="4" key="2">
    <citation type="submission" date="2020-04" db="EMBL/GenBank/DDBJ databases">
        <authorList>
            <consortium name="NCBI Genome Project"/>
        </authorList>
    </citation>
    <scope>NUCLEOTIDE SEQUENCE</scope>
    <source>
        <strain evidence="4">CBS 304.34</strain>
    </source>
</reference>
<sequence>MRFDTLTRETLTTLRSRFSDTANMRRSRLTSWLENMKTATKSMAQSIDKTGRDETFAAVEEHAHSIHHDSTLDTDDVLTRKDTHNLFDKHFSFRRRRRLSPIFPSSTSKRSSVVSQDPSPSQPATTNPSTSDAESTTTTPRTSISTAPRRPSFPCVCRMPTCPLCQADSDTDSSATKSPGSVKAGRRAAQLAQLKACALNDPDAFHISITKTATGFSVARDYTKDVEREQARRDLTPRTAKFYESIQKVRCSSWPQTEHEAPARFQNVDYKAAKVKARERSLSQKARWRRESELTWYLADMDEYDEGVAPEHVISVPKRQGRAVSVEEMLAAEKELGYDEFGKPADEAKVEKKTAYEYDIFKDEKERGFLGDEPL</sequence>
<dbReference type="EMBL" id="MU003694">
    <property type="protein sequence ID" value="KAF2815056.1"/>
    <property type="molecule type" value="Genomic_DNA"/>
</dbReference>
<dbReference type="OrthoDB" id="10426057at2759"/>
<reference evidence="4" key="3">
    <citation type="submission" date="2025-04" db="UniProtKB">
        <authorList>
            <consortium name="RefSeq"/>
        </authorList>
    </citation>
    <scope>IDENTIFICATION</scope>
    <source>
        <strain evidence="4">CBS 304.34</strain>
    </source>
</reference>
<proteinExistence type="predicted"/>